<dbReference type="PANTHER" id="PTHR33021:SF189">
    <property type="entry name" value="CUCUMBER PEELING CUPREDOXIN-LIKE"/>
    <property type="match status" value="1"/>
</dbReference>
<protein>
    <recommendedName>
        <fullName evidence="1">Phytocyanin domain-containing protein</fullName>
    </recommendedName>
</protein>
<accession>A0A8T1PGL0</accession>
<organism evidence="2 3">
    <name type="scientific">Carya illinoinensis</name>
    <name type="common">Pecan</name>
    <dbReference type="NCBI Taxonomy" id="32201"/>
    <lineage>
        <taxon>Eukaryota</taxon>
        <taxon>Viridiplantae</taxon>
        <taxon>Streptophyta</taxon>
        <taxon>Embryophyta</taxon>
        <taxon>Tracheophyta</taxon>
        <taxon>Spermatophyta</taxon>
        <taxon>Magnoliopsida</taxon>
        <taxon>eudicotyledons</taxon>
        <taxon>Gunneridae</taxon>
        <taxon>Pentapetalae</taxon>
        <taxon>rosids</taxon>
        <taxon>fabids</taxon>
        <taxon>Fagales</taxon>
        <taxon>Juglandaceae</taxon>
        <taxon>Carya</taxon>
    </lineage>
</organism>
<evidence type="ECO:0000259" key="1">
    <source>
        <dbReference type="PROSITE" id="PS51485"/>
    </source>
</evidence>
<gene>
    <name evidence="2" type="ORF">CIPAW_10G119600</name>
</gene>
<feature type="domain" description="Phytocyanin" evidence="1">
    <location>
        <begin position="28"/>
        <end position="147"/>
    </location>
</feature>
<dbReference type="InterPro" id="IPR003245">
    <property type="entry name" value="Phytocyanin_dom"/>
</dbReference>
<dbReference type="EMBL" id="CM031818">
    <property type="protein sequence ID" value="KAG6639700.1"/>
    <property type="molecule type" value="Genomic_DNA"/>
</dbReference>
<proteinExistence type="predicted"/>
<evidence type="ECO:0000313" key="3">
    <source>
        <dbReference type="Proteomes" id="UP000811609"/>
    </source>
</evidence>
<dbReference type="GO" id="GO:0005886">
    <property type="term" value="C:plasma membrane"/>
    <property type="evidence" value="ECO:0007669"/>
    <property type="project" value="TreeGrafter"/>
</dbReference>
<comment type="caution">
    <text evidence="2">The sequence shown here is derived from an EMBL/GenBank/DDBJ whole genome shotgun (WGS) entry which is preliminary data.</text>
</comment>
<dbReference type="PROSITE" id="PS51485">
    <property type="entry name" value="PHYTOCYANIN"/>
    <property type="match status" value="1"/>
</dbReference>
<dbReference type="Pfam" id="PF02298">
    <property type="entry name" value="Cu_bind_like"/>
    <property type="match status" value="1"/>
</dbReference>
<dbReference type="InterPro" id="IPR039391">
    <property type="entry name" value="Phytocyanin-like"/>
</dbReference>
<reference evidence="2" key="1">
    <citation type="submission" date="2020-12" db="EMBL/GenBank/DDBJ databases">
        <title>WGS assembly of Carya illinoinensis cv. Pawnee.</title>
        <authorList>
            <person name="Platts A."/>
            <person name="Shu S."/>
            <person name="Wright S."/>
            <person name="Barry K."/>
            <person name="Edger P."/>
            <person name="Pires J.C."/>
            <person name="Schmutz J."/>
        </authorList>
    </citation>
    <scope>NUCLEOTIDE SEQUENCE</scope>
    <source>
        <tissue evidence="2">Leaf</tissue>
    </source>
</reference>
<dbReference type="AlphaFoldDB" id="A0A8T1PGL0"/>
<name>A0A8T1PGL0_CARIL</name>
<sequence length="166" mass="17882">MDQKFTSIVVMFFDVVATVFLQWVEAQTVHVVGHSIGWTILMGGASSYQTWVASKQFVVSDILCKIRVIACSSFLVPSTVQLHYKCHDVLQVPKEAYDNCSSSNAIGDTINTGPINLTLSIASTHYYICTLGRHCLLGQKLSVTISSSPSAIPPTGTSTPPSTPAT</sequence>
<dbReference type="GO" id="GO:0009055">
    <property type="term" value="F:electron transfer activity"/>
    <property type="evidence" value="ECO:0007669"/>
    <property type="project" value="InterPro"/>
</dbReference>
<dbReference type="PANTHER" id="PTHR33021">
    <property type="entry name" value="BLUE COPPER PROTEIN"/>
    <property type="match status" value="1"/>
</dbReference>
<evidence type="ECO:0000313" key="2">
    <source>
        <dbReference type="EMBL" id="KAG6639700.1"/>
    </source>
</evidence>
<keyword evidence="3" id="KW-1185">Reference proteome</keyword>
<dbReference type="Proteomes" id="UP000811609">
    <property type="component" value="Chromosome 10"/>
</dbReference>